<dbReference type="PANTHER" id="PTHR44167">
    <property type="entry name" value="OVARIAN-SPECIFIC SERINE/THREONINE-PROTEIN KINASE LOK-RELATED"/>
    <property type="match status" value="1"/>
</dbReference>
<comment type="caution">
    <text evidence="6">The sequence shown here is derived from an EMBL/GenBank/DDBJ whole genome shotgun (WGS) entry which is preliminary data.</text>
</comment>
<dbReference type="GO" id="GO:0005634">
    <property type="term" value="C:nucleus"/>
    <property type="evidence" value="ECO:0007669"/>
    <property type="project" value="TreeGrafter"/>
</dbReference>
<evidence type="ECO:0000313" key="6">
    <source>
        <dbReference type="EMBL" id="KAI3404924.1"/>
    </source>
</evidence>
<dbReference type="RefSeq" id="XP_049180669.1">
    <property type="nucleotide sequence ID" value="XM_049323462.1"/>
</dbReference>
<reference evidence="6" key="1">
    <citation type="journal article" date="2022" name="DNA Res.">
        <title>Genome analysis of five recently described species of the CUG-Ser clade uncovers Candida theae as a new hybrid lineage with pathogenic potential in the Candida parapsilosis species complex.</title>
        <authorList>
            <person name="Mixao V."/>
            <person name="Del Olmo V."/>
            <person name="Hegedusova E."/>
            <person name="Saus E."/>
            <person name="Pryszcz L."/>
            <person name="Cillingova A."/>
            <person name="Nosek J."/>
            <person name="Gabaldon T."/>
        </authorList>
    </citation>
    <scope>NUCLEOTIDE SEQUENCE</scope>
    <source>
        <strain evidence="6">CBS 10844</strain>
    </source>
</reference>
<dbReference type="SMART" id="SM00220">
    <property type="entry name" value="S_TKc"/>
    <property type="match status" value="1"/>
</dbReference>
<feature type="domain" description="Protein kinase" evidence="5">
    <location>
        <begin position="60"/>
        <end position="415"/>
    </location>
</feature>
<dbReference type="Gene3D" id="3.30.200.20">
    <property type="entry name" value="Phosphorylase Kinase, domain 1"/>
    <property type="match status" value="2"/>
</dbReference>
<evidence type="ECO:0000313" key="7">
    <source>
        <dbReference type="Proteomes" id="UP001202479"/>
    </source>
</evidence>
<dbReference type="GO" id="GO:0030447">
    <property type="term" value="P:filamentous growth"/>
    <property type="evidence" value="ECO:0007669"/>
    <property type="project" value="UniProtKB-ARBA"/>
</dbReference>
<dbReference type="InterPro" id="IPR017441">
    <property type="entry name" value="Protein_kinase_ATP_BS"/>
</dbReference>
<dbReference type="GeneID" id="73379870"/>
<dbReference type="AlphaFoldDB" id="A0AAI9WYD4"/>
<dbReference type="GO" id="GO:0004674">
    <property type="term" value="F:protein serine/threonine kinase activity"/>
    <property type="evidence" value="ECO:0007669"/>
    <property type="project" value="TreeGrafter"/>
</dbReference>
<evidence type="ECO:0000256" key="4">
    <source>
        <dbReference type="SAM" id="MobiDB-lite"/>
    </source>
</evidence>
<keyword evidence="7" id="KW-1185">Reference proteome</keyword>
<dbReference type="Pfam" id="PF00069">
    <property type="entry name" value="Pkinase"/>
    <property type="match status" value="1"/>
</dbReference>
<dbReference type="PROSITE" id="PS00108">
    <property type="entry name" value="PROTEIN_KINASE_ST"/>
    <property type="match status" value="1"/>
</dbReference>
<proteinExistence type="predicted"/>
<evidence type="ECO:0000256" key="1">
    <source>
        <dbReference type="ARBA" id="ARBA00022741"/>
    </source>
</evidence>
<protein>
    <submittedName>
        <fullName evidence="6">SKS1</fullName>
    </submittedName>
</protein>
<dbReference type="InterPro" id="IPR011009">
    <property type="entry name" value="Kinase-like_dom_sf"/>
</dbReference>
<evidence type="ECO:0000256" key="2">
    <source>
        <dbReference type="ARBA" id="ARBA00022840"/>
    </source>
</evidence>
<dbReference type="PANTHER" id="PTHR44167:SF24">
    <property type="entry name" value="SERINE_THREONINE-PROTEIN KINASE CHK2"/>
    <property type="match status" value="1"/>
</dbReference>
<keyword evidence="1 3" id="KW-0547">Nucleotide-binding</keyword>
<feature type="compositionally biased region" description="Acidic residues" evidence="4">
    <location>
        <begin position="458"/>
        <end position="489"/>
    </location>
</feature>
<feature type="region of interest" description="Disordered" evidence="4">
    <location>
        <begin position="457"/>
        <end position="521"/>
    </location>
</feature>
<dbReference type="SUPFAM" id="SSF56112">
    <property type="entry name" value="Protein kinase-like (PK-like)"/>
    <property type="match status" value="1"/>
</dbReference>
<feature type="binding site" evidence="3">
    <location>
        <position position="89"/>
    </location>
    <ligand>
        <name>ATP</name>
        <dbReference type="ChEBI" id="CHEBI:30616"/>
    </ligand>
</feature>
<dbReference type="Gene3D" id="1.10.510.10">
    <property type="entry name" value="Transferase(Phosphotransferase) domain 1"/>
    <property type="match status" value="1"/>
</dbReference>
<gene>
    <name evidence="6" type="ORF">KGF56_002253</name>
</gene>
<evidence type="ECO:0000256" key="3">
    <source>
        <dbReference type="PROSITE-ProRule" id="PRU10141"/>
    </source>
</evidence>
<dbReference type="PROSITE" id="PS00107">
    <property type="entry name" value="PROTEIN_KINASE_ATP"/>
    <property type="match status" value="1"/>
</dbReference>
<dbReference type="PROSITE" id="PS50011">
    <property type="entry name" value="PROTEIN_KINASE_DOM"/>
    <property type="match status" value="1"/>
</dbReference>
<dbReference type="GO" id="GO:0044773">
    <property type="term" value="P:mitotic DNA damage checkpoint signaling"/>
    <property type="evidence" value="ECO:0007669"/>
    <property type="project" value="TreeGrafter"/>
</dbReference>
<dbReference type="Proteomes" id="UP001202479">
    <property type="component" value="Unassembled WGS sequence"/>
</dbReference>
<feature type="region of interest" description="Disordered" evidence="4">
    <location>
        <begin position="14"/>
        <end position="40"/>
    </location>
</feature>
<organism evidence="6 7">
    <name type="scientific">Candida oxycetoniae</name>
    <dbReference type="NCBI Taxonomy" id="497107"/>
    <lineage>
        <taxon>Eukaryota</taxon>
        <taxon>Fungi</taxon>
        <taxon>Dikarya</taxon>
        <taxon>Ascomycota</taxon>
        <taxon>Saccharomycotina</taxon>
        <taxon>Pichiomycetes</taxon>
        <taxon>Debaryomycetaceae</taxon>
        <taxon>Candida/Lodderomyces clade</taxon>
        <taxon>Candida</taxon>
    </lineage>
</organism>
<dbReference type="GO" id="GO:0005524">
    <property type="term" value="F:ATP binding"/>
    <property type="evidence" value="ECO:0007669"/>
    <property type="project" value="UniProtKB-UniRule"/>
</dbReference>
<dbReference type="InterPro" id="IPR008271">
    <property type="entry name" value="Ser/Thr_kinase_AS"/>
</dbReference>
<sequence>MTLDILPIFELSQPTTTVGGGSPPQQYISTSQSLPTSPQLKRQKPNVNMMLDGYMLNKDLRFVKKIGAGTYGLIYLVENIYTKKQYAAKMLLKQPPKTVDKDSNVNKQLIQQHFYNYFLNHVIPRPESINFEYIKSQGHECPFLTEIALHLKVHEHPNVITIHEVFNLENFAVVILMDYFEQGDLFGNIIDRQVFQKHKHDKQMLMKNAMLQLVDAVEYCCQHSVYHCDLKPENIMVRYNPHYRRPSDSTSILDYNELHLVLIDFGLAISSDIICCNACRGSSFYMAPERTTNFNTNKLIKSLVDMNQFVSVKSALIGESSCKYLPTLAGDIWSLGVLFINITCSRNPWPIASITESHNDVFNNYILNQNKTILSSILPISQQFNNLLNKIFQLNPNNRIDLNKLYKEIIRCDFFKDDHYDYGTHYRKPIMTNTTINTNQQLYTPPESTAYNSYASEIEVDDEEEEEEEEEEEYYTEEEEEEEEEEELAVVESKRKVNATTGAECNSKRDNILQPFMAPNEPPSHPLFHDVAAFAKKICPKPLTKFASQPTIY</sequence>
<dbReference type="EMBL" id="JAHUZD010000072">
    <property type="protein sequence ID" value="KAI3404924.1"/>
    <property type="molecule type" value="Genomic_DNA"/>
</dbReference>
<keyword evidence="2 3" id="KW-0067">ATP-binding</keyword>
<accession>A0AAI9WYD4</accession>
<name>A0AAI9WYD4_9ASCO</name>
<dbReference type="InterPro" id="IPR000719">
    <property type="entry name" value="Prot_kinase_dom"/>
</dbReference>
<evidence type="ECO:0000259" key="5">
    <source>
        <dbReference type="PROSITE" id="PS50011"/>
    </source>
</evidence>